<evidence type="ECO:0000259" key="1">
    <source>
        <dbReference type="Pfam" id="PF01408"/>
    </source>
</evidence>
<accession>K2PZN7</accession>
<keyword evidence="4" id="KW-1185">Reference proteome</keyword>
<dbReference type="Pfam" id="PF22725">
    <property type="entry name" value="GFO_IDH_MocA_C3"/>
    <property type="match status" value="1"/>
</dbReference>
<evidence type="ECO:0000259" key="2">
    <source>
        <dbReference type="Pfam" id="PF22725"/>
    </source>
</evidence>
<dbReference type="PATRIC" id="fig|555500.3.peg.351"/>
<proteinExistence type="predicted"/>
<sequence>MRKLRMGMVGGGLGSFMGGVHRKASALDGMIELVAGAFSSTVEKSKATGRELYLDENRCYGSFEEMLLKEKELPLGERIDFITIVTPNHLHFEPAKMALENGFHVVCDKPMTLTVDQAKVLQDLVKETGLLFALTHNYSGNAMVKQARQMVVNGDIGDIIKVQAQYLQGWMADELDEQASIKPWRADPKKSGIGGSLADIGTHAEQLVRYVTDMDITEIASDLGRIGEGRTLDNDGNLLFRMENGAKGILTISQVALGEENDLAIRVYGTKGSIKWEQENSTRLVVQFKGEPEKTFTPDGYGIYGNVREVSRIPKGHPEGYLEAFANIYKSFATHLSAVLQNKEVENLDYPTVNDGVKGVQFIYAAVDSDKNNAAWKKPSEF</sequence>
<dbReference type="STRING" id="555500.I215_01680"/>
<comment type="caution">
    <text evidence="3">The sequence shown here is derived from an EMBL/GenBank/DDBJ whole genome shotgun (WGS) entry which is preliminary data.</text>
</comment>
<dbReference type="PANTHER" id="PTHR43708:SF3">
    <property type="entry name" value="OXIDOREDUCTASE"/>
    <property type="match status" value="1"/>
</dbReference>
<dbReference type="eggNOG" id="COG0673">
    <property type="taxonomic scope" value="Bacteria"/>
</dbReference>
<dbReference type="OrthoDB" id="9815825at2"/>
<dbReference type="InterPro" id="IPR051317">
    <property type="entry name" value="Gfo/Idh/MocA_oxidoreduct"/>
</dbReference>
<dbReference type="InterPro" id="IPR000683">
    <property type="entry name" value="Gfo/Idh/MocA-like_OxRdtase_N"/>
</dbReference>
<dbReference type="SUPFAM" id="SSF55347">
    <property type="entry name" value="Glyceraldehyde-3-phosphate dehydrogenase-like, C-terminal domain"/>
    <property type="match status" value="1"/>
</dbReference>
<dbReference type="InterPro" id="IPR055170">
    <property type="entry name" value="GFO_IDH_MocA-like_dom"/>
</dbReference>
<name>K2PZN7_9FLAO</name>
<evidence type="ECO:0000313" key="4">
    <source>
        <dbReference type="Proteomes" id="UP000007364"/>
    </source>
</evidence>
<dbReference type="Pfam" id="PF01408">
    <property type="entry name" value="GFO_IDH_MocA"/>
    <property type="match status" value="1"/>
</dbReference>
<feature type="domain" description="Gfo/Idh/MocA-like oxidoreductase N-terminal" evidence="1">
    <location>
        <begin position="5"/>
        <end position="134"/>
    </location>
</feature>
<evidence type="ECO:0000313" key="3">
    <source>
        <dbReference type="EMBL" id="EKF56884.1"/>
    </source>
</evidence>
<dbReference type="InterPro" id="IPR036291">
    <property type="entry name" value="NAD(P)-bd_dom_sf"/>
</dbReference>
<dbReference type="RefSeq" id="WP_008990213.1">
    <property type="nucleotide sequence ID" value="NZ_AMSG01000001.1"/>
</dbReference>
<protein>
    <submittedName>
        <fullName evidence="3">Oxidoreductase domain-containing protein</fullName>
    </submittedName>
</protein>
<dbReference type="Gene3D" id="3.40.50.720">
    <property type="entry name" value="NAD(P)-binding Rossmann-like Domain"/>
    <property type="match status" value="1"/>
</dbReference>
<dbReference type="Proteomes" id="UP000007364">
    <property type="component" value="Unassembled WGS sequence"/>
</dbReference>
<reference evidence="3 4" key="1">
    <citation type="journal article" date="2012" name="J. Bacteriol.">
        <title>Genome Sequence of Galbibacter marinum Type Strain ck-I2-15.</title>
        <authorList>
            <person name="Lai Q."/>
            <person name="Li C."/>
            <person name="Shao Z."/>
        </authorList>
    </citation>
    <scope>NUCLEOTIDE SEQUENCE [LARGE SCALE GENOMIC DNA]</scope>
    <source>
        <strain evidence="4">ck-I2-15</strain>
    </source>
</reference>
<dbReference type="AlphaFoldDB" id="K2PZN7"/>
<dbReference type="EMBL" id="AMSG01000001">
    <property type="protein sequence ID" value="EKF56884.1"/>
    <property type="molecule type" value="Genomic_DNA"/>
</dbReference>
<dbReference type="PANTHER" id="PTHR43708">
    <property type="entry name" value="CONSERVED EXPRESSED OXIDOREDUCTASE (EUROFUNG)"/>
    <property type="match status" value="1"/>
</dbReference>
<dbReference type="GO" id="GO:0000166">
    <property type="term" value="F:nucleotide binding"/>
    <property type="evidence" value="ECO:0007669"/>
    <property type="project" value="InterPro"/>
</dbReference>
<feature type="domain" description="GFO/IDH/MocA-like oxidoreductase" evidence="2">
    <location>
        <begin position="144"/>
        <end position="274"/>
    </location>
</feature>
<dbReference type="SUPFAM" id="SSF51735">
    <property type="entry name" value="NAD(P)-binding Rossmann-fold domains"/>
    <property type="match status" value="1"/>
</dbReference>
<dbReference type="Gene3D" id="3.30.360.10">
    <property type="entry name" value="Dihydrodipicolinate Reductase, domain 2"/>
    <property type="match status" value="1"/>
</dbReference>
<organism evidence="3 4">
    <name type="scientific">Galbibacter marinus</name>
    <dbReference type="NCBI Taxonomy" id="555500"/>
    <lineage>
        <taxon>Bacteria</taxon>
        <taxon>Pseudomonadati</taxon>
        <taxon>Bacteroidota</taxon>
        <taxon>Flavobacteriia</taxon>
        <taxon>Flavobacteriales</taxon>
        <taxon>Flavobacteriaceae</taxon>
        <taxon>Galbibacter</taxon>
    </lineage>
</organism>
<gene>
    <name evidence="3" type="ORF">I215_01680</name>
</gene>